<dbReference type="AlphaFoldDB" id="A0A9N9MDF6"/>
<evidence type="ECO:0000313" key="2">
    <source>
        <dbReference type="Proteomes" id="UP001152799"/>
    </source>
</evidence>
<evidence type="ECO:0000313" key="1">
    <source>
        <dbReference type="EMBL" id="CAG9760074.1"/>
    </source>
</evidence>
<protein>
    <submittedName>
        <fullName evidence="1">Uncharacterized protein</fullName>
    </submittedName>
</protein>
<keyword evidence="2" id="KW-1185">Reference proteome</keyword>
<sequence length="134" mass="15512">MYADTIMPFNGDPSMLNSFQSACDFLFATHKQSNDPISNNYLLRAVRMKLTDRAQILVGSRMELDCWDHIKAVLFDCFGDKRNLECLKQDLFIAVPNKNENPLDFAKRLQVLRSALAQKIKQLFLTLIWMQPLK</sequence>
<dbReference type="EMBL" id="OU892277">
    <property type="protein sequence ID" value="CAG9760074.1"/>
    <property type="molecule type" value="Genomic_DNA"/>
</dbReference>
<organism evidence="1 2">
    <name type="scientific">Ceutorhynchus assimilis</name>
    <name type="common">cabbage seed weevil</name>
    <dbReference type="NCBI Taxonomy" id="467358"/>
    <lineage>
        <taxon>Eukaryota</taxon>
        <taxon>Metazoa</taxon>
        <taxon>Ecdysozoa</taxon>
        <taxon>Arthropoda</taxon>
        <taxon>Hexapoda</taxon>
        <taxon>Insecta</taxon>
        <taxon>Pterygota</taxon>
        <taxon>Neoptera</taxon>
        <taxon>Endopterygota</taxon>
        <taxon>Coleoptera</taxon>
        <taxon>Polyphaga</taxon>
        <taxon>Cucujiformia</taxon>
        <taxon>Curculionidae</taxon>
        <taxon>Ceutorhynchinae</taxon>
        <taxon>Ceutorhynchus</taxon>
    </lineage>
</organism>
<dbReference type="OrthoDB" id="7466780at2759"/>
<accession>A0A9N9MDF6</accession>
<proteinExistence type="predicted"/>
<gene>
    <name evidence="1" type="ORF">CEUTPL_LOCUS810</name>
</gene>
<reference evidence="1" key="1">
    <citation type="submission" date="2022-01" db="EMBL/GenBank/DDBJ databases">
        <authorList>
            <person name="King R."/>
        </authorList>
    </citation>
    <scope>NUCLEOTIDE SEQUENCE</scope>
</reference>
<dbReference type="Proteomes" id="UP001152799">
    <property type="component" value="Chromosome 1"/>
</dbReference>
<name>A0A9N9MDF6_9CUCU</name>